<sequence length="810" mass="90972">MMNRILELLLLIAMLGWGMPRLGFAQYALPYQKPSQAVAALVKLPAELVMSLSPDRQMILLCGYDRFPDQGAPPEDRVLALGGVRFDTDGNLPADMPWYNALLLKRASGDSATFPIRGLPPQLRIVDYKWSDDSQYLALGLREAKGVSLWLVDVKARKARRLYNGYLNFSLVDEAFFAWLPQQRSLVFAALPERGDPAVGPRKPVIYEHDRQAQPQRTYQGLLKHEADEALFDYYATSQLKKADVRGRISPLGESGPIASFEPSPDGRYIKVHYVARPYTYTQTFHRFPSEVVVLSQEGREVVRKSIGPVNRPLGRDAAYDVPRHFTWRSDVGATLTWVEAQDGGDPKAESTERDRLFAWAAPFDQAPRLLQSSALRLEAAYWIRDTLAIRSEKWGATRTGHWVLFNPRTGATLDTLLHLGRQGTSFDPGSPVYEKAGGGKRLLFRDGSIYLSRKPVNARDEVEPVLEKLHLRSKRREVVWRSAAPHYEFPVAFEQGDAWIMARQSRTVPINLVRVDLASGKEEVLTFNGNNLEVLQQSLVTQELTYLRADGVPLQATLYYNRDSVRADRLLDCLVFAYPIDHVGSAGGAATYPYRYEASLSLQKLLAYSGYAVLDNAAFPIIGREGSPPNDTYLEQIELNARAAVRAAGGTGLIDTSRMAVMGHSYGAFMVANLLTHTNLFKTGVAMSGAYNRSLTPFGFQREYRSYWEEQALYHRLSPFQNADKLNRPILLFHGERDENAGTHYRQSEAYFAALKGLGKTVRFVSLPGEAHAYTLLDSYLHILWEVDTWLRKHLQDGPPKVLGLTNGN</sequence>
<evidence type="ECO:0000256" key="1">
    <source>
        <dbReference type="ARBA" id="ARBA00022801"/>
    </source>
</evidence>
<dbReference type="EMBL" id="FTPP01000003">
    <property type="protein sequence ID" value="SIT93978.1"/>
    <property type="molecule type" value="Genomic_DNA"/>
</dbReference>
<dbReference type="PANTHER" id="PTHR42776">
    <property type="entry name" value="SERINE PEPTIDASE S9 FAMILY MEMBER"/>
    <property type="match status" value="1"/>
</dbReference>
<name>A0A1R3XQ19_9BACT</name>
<protein>
    <submittedName>
        <fullName evidence="3">Dipeptidyl aminopeptidase/acylaminoacyl peptidase</fullName>
    </submittedName>
</protein>
<dbReference type="Pfam" id="PF00326">
    <property type="entry name" value="Peptidase_S9"/>
    <property type="match status" value="1"/>
</dbReference>
<proteinExistence type="predicted"/>
<dbReference type="PANTHER" id="PTHR42776:SF28">
    <property type="entry name" value="GLUTAMYL ENDOPEPTIDASE, CHLOROPLASTIC-RELATED"/>
    <property type="match status" value="1"/>
</dbReference>
<gene>
    <name evidence="3" type="ORF">SAMN05444128_3369</name>
</gene>
<dbReference type="GO" id="GO:0004252">
    <property type="term" value="F:serine-type endopeptidase activity"/>
    <property type="evidence" value="ECO:0007669"/>
    <property type="project" value="TreeGrafter"/>
</dbReference>
<dbReference type="InterPro" id="IPR029058">
    <property type="entry name" value="AB_hydrolase_fold"/>
</dbReference>
<keyword evidence="3" id="KW-0645">Protease</keyword>
<dbReference type="InterPro" id="IPR001375">
    <property type="entry name" value="Peptidase_S9_cat"/>
</dbReference>
<dbReference type="Gene3D" id="3.40.50.1820">
    <property type="entry name" value="alpha/beta hydrolase"/>
    <property type="match status" value="1"/>
</dbReference>
<dbReference type="GO" id="GO:0006508">
    <property type="term" value="P:proteolysis"/>
    <property type="evidence" value="ECO:0007669"/>
    <property type="project" value="InterPro"/>
</dbReference>
<evidence type="ECO:0000313" key="3">
    <source>
        <dbReference type="EMBL" id="SIT93978.1"/>
    </source>
</evidence>
<feature type="domain" description="Peptidase S9 prolyl oligopeptidase catalytic" evidence="2">
    <location>
        <begin position="644"/>
        <end position="797"/>
    </location>
</feature>
<dbReference type="OrthoDB" id="6388416at2"/>
<dbReference type="SUPFAM" id="SSF53474">
    <property type="entry name" value="alpha/beta-Hydrolases"/>
    <property type="match status" value="1"/>
</dbReference>
<evidence type="ECO:0000313" key="4">
    <source>
        <dbReference type="Proteomes" id="UP000187181"/>
    </source>
</evidence>
<organism evidence="3 4">
    <name type="scientific">Pontibacter indicus</name>
    <dbReference type="NCBI Taxonomy" id="1317125"/>
    <lineage>
        <taxon>Bacteria</taxon>
        <taxon>Pseudomonadati</taxon>
        <taxon>Bacteroidota</taxon>
        <taxon>Cytophagia</taxon>
        <taxon>Cytophagales</taxon>
        <taxon>Hymenobacteraceae</taxon>
        <taxon>Pontibacter</taxon>
    </lineage>
</organism>
<dbReference type="GO" id="GO:0004177">
    <property type="term" value="F:aminopeptidase activity"/>
    <property type="evidence" value="ECO:0007669"/>
    <property type="project" value="UniProtKB-KW"/>
</dbReference>
<evidence type="ECO:0000259" key="2">
    <source>
        <dbReference type="Pfam" id="PF00326"/>
    </source>
</evidence>
<dbReference type="SUPFAM" id="SSF82171">
    <property type="entry name" value="DPP6 N-terminal domain-like"/>
    <property type="match status" value="1"/>
</dbReference>
<keyword evidence="4" id="KW-1185">Reference proteome</keyword>
<keyword evidence="3" id="KW-0031">Aminopeptidase</keyword>
<dbReference type="Proteomes" id="UP000187181">
    <property type="component" value="Unassembled WGS sequence"/>
</dbReference>
<reference evidence="4" key="1">
    <citation type="submission" date="2017-01" db="EMBL/GenBank/DDBJ databases">
        <authorList>
            <person name="Varghese N."/>
            <person name="Submissions S."/>
        </authorList>
    </citation>
    <scope>NUCLEOTIDE SEQUENCE [LARGE SCALE GENOMIC DNA]</scope>
    <source>
        <strain evidence="4">LP100</strain>
    </source>
</reference>
<accession>A0A1R3XQ19</accession>
<dbReference type="STRING" id="1317125.SAMN05444128_3369"/>
<keyword evidence="1" id="KW-0378">Hydrolase</keyword>
<dbReference type="AlphaFoldDB" id="A0A1R3XQ19"/>